<protein>
    <submittedName>
        <fullName evidence="2">Uncharacterized protein</fullName>
    </submittedName>
</protein>
<feature type="region of interest" description="Disordered" evidence="1">
    <location>
        <begin position="15"/>
        <end position="39"/>
    </location>
</feature>
<gene>
    <name evidence="2" type="ORF">PMAYCL1PPCAC_04523</name>
</gene>
<dbReference type="EMBL" id="BTRK01000002">
    <property type="protein sequence ID" value="GMR34328.1"/>
    <property type="molecule type" value="Genomic_DNA"/>
</dbReference>
<reference evidence="3" key="1">
    <citation type="submission" date="2022-10" db="EMBL/GenBank/DDBJ databases">
        <title>Genome assembly of Pristionchus species.</title>
        <authorList>
            <person name="Yoshida K."/>
            <person name="Sommer R.J."/>
        </authorList>
    </citation>
    <scope>NUCLEOTIDE SEQUENCE [LARGE SCALE GENOMIC DNA]</scope>
    <source>
        <strain evidence="3">RS5460</strain>
    </source>
</reference>
<sequence>ANLPHLPSRHLGFCLDDPPRGKISLPEDPSLRDAADGAHAQSPVGLPLLLVLRGLPGEQAAQGDRLLQQGVYPTGVPHHRMQTLTSGTDETRGPHDIRLHFGNKPLLFK</sequence>
<evidence type="ECO:0000256" key="1">
    <source>
        <dbReference type="SAM" id="MobiDB-lite"/>
    </source>
</evidence>
<proteinExistence type="predicted"/>
<keyword evidence="3" id="KW-1185">Reference proteome</keyword>
<organism evidence="2 3">
    <name type="scientific">Pristionchus mayeri</name>
    <dbReference type="NCBI Taxonomy" id="1317129"/>
    <lineage>
        <taxon>Eukaryota</taxon>
        <taxon>Metazoa</taxon>
        <taxon>Ecdysozoa</taxon>
        <taxon>Nematoda</taxon>
        <taxon>Chromadorea</taxon>
        <taxon>Rhabditida</taxon>
        <taxon>Rhabditina</taxon>
        <taxon>Diplogasteromorpha</taxon>
        <taxon>Diplogasteroidea</taxon>
        <taxon>Neodiplogasteridae</taxon>
        <taxon>Pristionchus</taxon>
    </lineage>
</organism>
<feature type="non-terminal residue" evidence="2">
    <location>
        <position position="109"/>
    </location>
</feature>
<accession>A0AAN4Z4U4</accession>
<evidence type="ECO:0000313" key="2">
    <source>
        <dbReference type="EMBL" id="GMR34328.1"/>
    </source>
</evidence>
<dbReference type="AlphaFoldDB" id="A0AAN4Z4U4"/>
<comment type="caution">
    <text evidence="2">The sequence shown here is derived from an EMBL/GenBank/DDBJ whole genome shotgun (WGS) entry which is preliminary data.</text>
</comment>
<name>A0AAN4Z4U4_9BILA</name>
<evidence type="ECO:0000313" key="3">
    <source>
        <dbReference type="Proteomes" id="UP001328107"/>
    </source>
</evidence>
<feature type="compositionally biased region" description="Basic and acidic residues" evidence="1">
    <location>
        <begin position="89"/>
        <end position="98"/>
    </location>
</feature>
<feature type="non-terminal residue" evidence="2">
    <location>
        <position position="1"/>
    </location>
</feature>
<feature type="region of interest" description="Disordered" evidence="1">
    <location>
        <begin position="75"/>
        <end position="98"/>
    </location>
</feature>
<dbReference type="Proteomes" id="UP001328107">
    <property type="component" value="Unassembled WGS sequence"/>
</dbReference>